<dbReference type="CDD" id="cd00054">
    <property type="entry name" value="EGF_CA"/>
    <property type="match status" value="2"/>
</dbReference>
<dbReference type="Proteomes" id="UP000230750">
    <property type="component" value="Unassembled WGS sequence"/>
</dbReference>
<dbReference type="PANTHER" id="PTHR13802">
    <property type="entry name" value="MUCIN 4-RELATED"/>
    <property type="match status" value="1"/>
</dbReference>
<dbReference type="Gene3D" id="2.10.25.10">
    <property type="entry name" value="Laminin"/>
    <property type="match status" value="2"/>
</dbReference>
<feature type="disulfide bond" evidence="11">
    <location>
        <begin position="520"/>
        <end position="532"/>
    </location>
</feature>
<feature type="domain" description="Sushi" evidence="15">
    <location>
        <begin position="559"/>
        <end position="618"/>
    </location>
</feature>
<dbReference type="PROSITE" id="PS01186">
    <property type="entry name" value="EGF_2"/>
    <property type="match status" value="2"/>
</dbReference>
<keyword evidence="7" id="KW-0106">Calcium</keyword>
<dbReference type="OrthoDB" id="4405280at2759"/>
<dbReference type="CDD" id="cd00112">
    <property type="entry name" value="LDLa"/>
    <property type="match status" value="2"/>
</dbReference>
<evidence type="ECO:0000259" key="15">
    <source>
        <dbReference type="PROSITE" id="PS50923"/>
    </source>
</evidence>
<evidence type="ECO:0000256" key="12">
    <source>
        <dbReference type="PROSITE-ProRule" id="PRU00302"/>
    </source>
</evidence>
<comment type="subcellular location">
    <subcellularLocation>
        <location evidence="1">Secreted</location>
        <location evidence="1">Extracellular space</location>
    </subcellularLocation>
</comment>
<evidence type="ECO:0000256" key="13">
    <source>
        <dbReference type="SAM" id="MobiDB-lite"/>
    </source>
</evidence>
<keyword evidence="9 10" id="KW-1015">Disulfide bond</keyword>
<feature type="region of interest" description="Disordered" evidence="13">
    <location>
        <begin position="372"/>
        <end position="408"/>
    </location>
</feature>
<evidence type="ECO:0000256" key="6">
    <source>
        <dbReference type="ARBA" id="ARBA00022737"/>
    </source>
</evidence>
<feature type="domain" description="EGF-like" evidence="14">
    <location>
        <begin position="713"/>
        <end position="754"/>
    </location>
</feature>
<dbReference type="InterPro" id="IPR003886">
    <property type="entry name" value="NIDO_dom"/>
</dbReference>
<dbReference type="SUPFAM" id="SSF57535">
    <property type="entry name" value="Complement control module/SCR domain"/>
    <property type="match status" value="2"/>
</dbReference>
<feature type="disulfide bond" evidence="12">
    <location>
        <begin position="561"/>
        <end position="604"/>
    </location>
</feature>
<dbReference type="SMART" id="SM00539">
    <property type="entry name" value="NIDO"/>
    <property type="match status" value="1"/>
</dbReference>
<dbReference type="InterPro" id="IPR000436">
    <property type="entry name" value="Sushi_SCR_CCP_dom"/>
</dbReference>
<dbReference type="GO" id="GO:0005509">
    <property type="term" value="F:calcium ion binding"/>
    <property type="evidence" value="ECO:0007669"/>
    <property type="project" value="InterPro"/>
</dbReference>
<dbReference type="PROSITE" id="PS00010">
    <property type="entry name" value="ASX_HYDROXYL"/>
    <property type="match status" value="2"/>
</dbReference>
<dbReference type="InterPro" id="IPR035976">
    <property type="entry name" value="Sushi/SCR/CCP_sf"/>
</dbReference>
<dbReference type="AlphaFoldDB" id="A0A2G8LKH1"/>
<gene>
    <name evidence="17" type="ORF">BSL78_02404</name>
</gene>
<feature type="domain" description="EGF-like" evidence="14">
    <location>
        <begin position="675"/>
        <end position="711"/>
    </location>
</feature>
<dbReference type="InterPro" id="IPR024731">
    <property type="entry name" value="NELL2-like_EGF"/>
</dbReference>
<dbReference type="SMART" id="SM00192">
    <property type="entry name" value="LDLa"/>
    <property type="match status" value="2"/>
</dbReference>
<evidence type="ECO:0000256" key="1">
    <source>
        <dbReference type="ARBA" id="ARBA00004239"/>
    </source>
</evidence>
<feature type="disulfide bond" evidence="11">
    <location>
        <begin position="479"/>
        <end position="491"/>
    </location>
</feature>
<dbReference type="GO" id="GO:0005176">
    <property type="term" value="F:ErbB-2 class receptor binding"/>
    <property type="evidence" value="ECO:0007669"/>
    <property type="project" value="TreeGrafter"/>
</dbReference>
<dbReference type="SMART" id="SM00032">
    <property type="entry name" value="CCP"/>
    <property type="match status" value="2"/>
</dbReference>
<dbReference type="InterPro" id="IPR051495">
    <property type="entry name" value="Epithelial_Barrier/Signaling"/>
</dbReference>
<keyword evidence="3 10" id="KW-0245">EGF-like domain</keyword>
<evidence type="ECO:0000256" key="10">
    <source>
        <dbReference type="PROSITE-ProRule" id="PRU00076"/>
    </source>
</evidence>
<protein>
    <submittedName>
        <fullName evidence="17">Putative mucin-4-like</fullName>
    </submittedName>
</protein>
<dbReference type="PROSITE" id="PS50068">
    <property type="entry name" value="LDLRA_2"/>
    <property type="match status" value="2"/>
</dbReference>
<keyword evidence="5" id="KW-0732">Signal</keyword>
<dbReference type="PROSITE" id="PS01187">
    <property type="entry name" value="EGF_CA"/>
    <property type="match status" value="2"/>
</dbReference>
<reference evidence="17 18" key="1">
    <citation type="journal article" date="2017" name="PLoS Biol.">
        <title>The sea cucumber genome provides insights into morphological evolution and visceral regeneration.</title>
        <authorList>
            <person name="Zhang X."/>
            <person name="Sun L."/>
            <person name="Yuan J."/>
            <person name="Sun Y."/>
            <person name="Gao Y."/>
            <person name="Zhang L."/>
            <person name="Li S."/>
            <person name="Dai H."/>
            <person name="Hamel J.F."/>
            <person name="Liu C."/>
            <person name="Yu Y."/>
            <person name="Liu S."/>
            <person name="Lin W."/>
            <person name="Guo K."/>
            <person name="Jin S."/>
            <person name="Xu P."/>
            <person name="Storey K.B."/>
            <person name="Huan P."/>
            <person name="Zhang T."/>
            <person name="Zhou Y."/>
            <person name="Zhang J."/>
            <person name="Lin C."/>
            <person name="Li X."/>
            <person name="Xing L."/>
            <person name="Huo D."/>
            <person name="Sun M."/>
            <person name="Wang L."/>
            <person name="Mercier A."/>
            <person name="Li F."/>
            <person name="Yang H."/>
            <person name="Xiang J."/>
        </authorList>
    </citation>
    <scope>NUCLEOTIDE SEQUENCE [LARGE SCALE GENOMIC DNA]</scope>
    <source>
        <strain evidence="17">Shaxun</strain>
        <tissue evidence="17">Muscle</tissue>
    </source>
</reference>
<comment type="caution">
    <text evidence="17">The sequence shown here is derived from an EMBL/GenBank/DDBJ whole genome shotgun (WGS) entry which is preliminary data.</text>
</comment>
<dbReference type="InterPro" id="IPR000742">
    <property type="entry name" value="EGF"/>
</dbReference>
<dbReference type="PROSITE" id="PS51220">
    <property type="entry name" value="NIDO"/>
    <property type="match status" value="1"/>
</dbReference>
<dbReference type="EMBL" id="MRZV01000050">
    <property type="protein sequence ID" value="PIK60712.1"/>
    <property type="molecule type" value="Genomic_DNA"/>
</dbReference>
<evidence type="ECO:0000256" key="3">
    <source>
        <dbReference type="ARBA" id="ARBA00022536"/>
    </source>
</evidence>
<dbReference type="FunFam" id="2.10.25.10:FF:000784">
    <property type="entry name" value="Uncharacterized protein"/>
    <property type="match status" value="1"/>
</dbReference>
<dbReference type="Pfam" id="PF00008">
    <property type="entry name" value="EGF"/>
    <property type="match status" value="1"/>
</dbReference>
<keyword evidence="12" id="KW-0768">Sushi</keyword>
<dbReference type="Pfam" id="PF00084">
    <property type="entry name" value="Sushi"/>
    <property type="match status" value="2"/>
</dbReference>
<dbReference type="PROSITE" id="PS50026">
    <property type="entry name" value="EGF_3"/>
    <property type="match status" value="2"/>
</dbReference>
<proteinExistence type="predicted"/>
<sequence length="1125" mass="124488">MRLHLFQYNFQSIDVTRESLPVSESTVSTSTSVDTTMYSSAPSETTSEEVSSTSYQTTKDTTENYSQFTGQQFSSVESTYPTSVLSTDETAPSRDTTTQAIDVTNFTAISNVPLESSTSQGSTSDGITMAPVVSRISSTTELFIGKTTKDGVTGTNFVTSTDTISVSEETYTVKGTTVDLSTDVIPRTNVIKTKSTSAYPFSTLAASNQPFNTRSSTNEISLFTTTNGSHNTLSKTTDVTDLFIETTQETDIISNPVSETVKISSAPYTNRHVTTVEYMNGTTNGIEGKTTQPFAGTTDAQPITTSDYMVEVTNTAVFTTKSVVPNTSQTLTPSSEDYLRRSTESQIATTKVSPESTAEQILTTVKYEVPKSTTDDGLTVDGKTSSTTENTAFTSNRPVDESTKESSLTSVSKATGSLGLSTRDVRITEEDHFTTTVSNFETTKLDTKSSTATPVVETTSISTIPTTPEYVYIFPSVICPIGQRACLDNLCIPESYFCDFWPFDCFDNYDESVDAGCPECTDDEYRCPEGLCIPNVWVCDDYPYDCANNYDESETLCNGTCASVMPPENGFENGTFNYRYQSGDIASYACLTGYTLVGESSITCVMGNFSEPVPFCYADCQTPQPPVNGNFSGTSYHGGYITVVCDAGYEVPDNSASVFYCINGAFNGTMSQCQEIDECASNPCANSGTCVDLVNMYQCVCATGWSGAICDQDINECSNSTLNNCDQDATCTNLDGMYNCTCDDGFRGDGVTCRENFFFPFGDEAGDLRLRNTFESSDTQFTEYISPTIRPSAGFPFWGEFFYGLYFTENGILLFIRENEEKYGYPHPFQDGFSSTHRERIVAPFWADVDLTTEQGEVFYQTYDNVNNNASQYTSALLAEASDRINTFDGSLDSLNITFTANWMLVVTWRAVPAYKAEFVSLDLNTFQLVLVTDGTFGFAMFNYREEEMLWNPNLIFNKDALIGYNSGTWFYNAQSESPFTDELSKYRPDLLIGNSGLKGRWFFRLENNTLETLNYKQMCLDWYYQQPDPSTWDRTLGTCACGFDQGRTDNSYSRRGKTNSLNANMRRLPNDILEDIEEWRMTIFCLAITAVQPLKIQLFVATTKKKDPLVAVMVTFHLGRMDVW</sequence>
<accession>A0A2G8LKH1</accession>
<feature type="compositionally biased region" description="Low complexity" evidence="13">
    <location>
        <begin position="19"/>
        <end position="58"/>
    </location>
</feature>
<feature type="region of interest" description="Disordered" evidence="13">
    <location>
        <begin position="19"/>
        <end position="59"/>
    </location>
</feature>
<keyword evidence="8" id="KW-0472">Membrane</keyword>
<evidence type="ECO:0000256" key="2">
    <source>
        <dbReference type="ARBA" id="ARBA00022525"/>
    </source>
</evidence>
<dbReference type="SMART" id="SM00179">
    <property type="entry name" value="EGF_CA"/>
    <property type="match status" value="2"/>
</dbReference>
<keyword evidence="8" id="KW-1133">Transmembrane helix</keyword>
<evidence type="ECO:0000256" key="9">
    <source>
        <dbReference type="ARBA" id="ARBA00023157"/>
    </source>
</evidence>
<dbReference type="SMART" id="SM00181">
    <property type="entry name" value="EGF"/>
    <property type="match status" value="2"/>
</dbReference>
<name>A0A2G8LKH1_STIJA</name>
<evidence type="ECO:0000256" key="4">
    <source>
        <dbReference type="ARBA" id="ARBA00022692"/>
    </source>
</evidence>
<feature type="domain" description="NIDO" evidence="16">
    <location>
        <begin position="844"/>
        <end position="1009"/>
    </location>
</feature>
<evidence type="ECO:0000256" key="7">
    <source>
        <dbReference type="ARBA" id="ARBA00022837"/>
    </source>
</evidence>
<dbReference type="Pfam" id="PF00057">
    <property type="entry name" value="Ldl_recept_a"/>
    <property type="match status" value="1"/>
</dbReference>
<evidence type="ECO:0000259" key="14">
    <source>
        <dbReference type="PROSITE" id="PS50026"/>
    </source>
</evidence>
<dbReference type="PANTHER" id="PTHR13802:SF52">
    <property type="entry name" value="MUCIN-4"/>
    <property type="match status" value="1"/>
</dbReference>
<dbReference type="PROSITE" id="PS50923">
    <property type="entry name" value="SUSHI"/>
    <property type="match status" value="1"/>
</dbReference>
<dbReference type="InterPro" id="IPR002172">
    <property type="entry name" value="LDrepeatLR_classA_rpt"/>
</dbReference>
<dbReference type="GO" id="GO:0007160">
    <property type="term" value="P:cell-matrix adhesion"/>
    <property type="evidence" value="ECO:0007669"/>
    <property type="project" value="InterPro"/>
</dbReference>
<dbReference type="GO" id="GO:0071944">
    <property type="term" value="C:cell periphery"/>
    <property type="evidence" value="ECO:0007669"/>
    <property type="project" value="UniProtKB-ARBA"/>
</dbReference>
<dbReference type="GO" id="GO:0005576">
    <property type="term" value="C:extracellular region"/>
    <property type="evidence" value="ECO:0007669"/>
    <property type="project" value="UniProtKB-SubCell"/>
</dbReference>
<dbReference type="PROSITE" id="PS00022">
    <property type="entry name" value="EGF_1"/>
    <property type="match status" value="1"/>
</dbReference>
<dbReference type="CDD" id="cd00033">
    <property type="entry name" value="CCP"/>
    <property type="match status" value="1"/>
</dbReference>
<evidence type="ECO:0000313" key="17">
    <source>
        <dbReference type="EMBL" id="PIK60712.1"/>
    </source>
</evidence>
<keyword evidence="6" id="KW-0677">Repeat</keyword>
<organism evidence="17 18">
    <name type="scientific">Stichopus japonicus</name>
    <name type="common">Sea cucumber</name>
    <dbReference type="NCBI Taxonomy" id="307972"/>
    <lineage>
        <taxon>Eukaryota</taxon>
        <taxon>Metazoa</taxon>
        <taxon>Echinodermata</taxon>
        <taxon>Eleutherozoa</taxon>
        <taxon>Echinozoa</taxon>
        <taxon>Holothuroidea</taxon>
        <taxon>Aspidochirotacea</taxon>
        <taxon>Aspidochirotida</taxon>
        <taxon>Stichopodidae</taxon>
        <taxon>Apostichopus</taxon>
    </lineage>
</organism>
<dbReference type="Gene3D" id="4.10.400.10">
    <property type="entry name" value="Low-density Lipoprotein Receptor"/>
    <property type="match status" value="1"/>
</dbReference>
<dbReference type="InterPro" id="IPR036055">
    <property type="entry name" value="LDL_receptor-like_sf"/>
</dbReference>
<dbReference type="InterPro" id="IPR018097">
    <property type="entry name" value="EGF_Ca-bd_CS"/>
</dbReference>
<dbReference type="InterPro" id="IPR001881">
    <property type="entry name" value="EGF-like_Ca-bd_dom"/>
</dbReference>
<dbReference type="FunFam" id="2.10.25.10:FF:000038">
    <property type="entry name" value="Fibrillin 2"/>
    <property type="match status" value="1"/>
</dbReference>
<evidence type="ECO:0000256" key="5">
    <source>
        <dbReference type="ARBA" id="ARBA00022729"/>
    </source>
</evidence>
<keyword evidence="18" id="KW-1185">Reference proteome</keyword>
<evidence type="ECO:0000313" key="18">
    <source>
        <dbReference type="Proteomes" id="UP000230750"/>
    </source>
</evidence>
<comment type="caution">
    <text evidence="10">Lacks conserved residue(s) required for the propagation of feature annotation.</text>
</comment>
<evidence type="ECO:0000256" key="8">
    <source>
        <dbReference type="ARBA" id="ARBA00022989"/>
    </source>
</evidence>
<dbReference type="Pfam" id="PF12947">
    <property type="entry name" value="EGF_3"/>
    <property type="match status" value="1"/>
</dbReference>
<dbReference type="SUPFAM" id="SSF57424">
    <property type="entry name" value="LDL receptor-like module"/>
    <property type="match status" value="2"/>
</dbReference>
<feature type="compositionally biased region" description="Polar residues" evidence="13">
    <location>
        <begin position="372"/>
        <end position="397"/>
    </location>
</feature>
<evidence type="ECO:0000256" key="11">
    <source>
        <dbReference type="PROSITE-ProRule" id="PRU00124"/>
    </source>
</evidence>
<dbReference type="SUPFAM" id="SSF57196">
    <property type="entry name" value="EGF/Laminin"/>
    <property type="match status" value="2"/>
</dbReference>
<dbReference type="Gene3D" id="2.10.70.10">
    <property type="entry name" value="Complement Module, domain 1"/>
    <property type="match status" value="2"/>
</dbReference>
<keyword evidence="2" id="KW-0964">Secreted</keyword>
<dbReference type="STRING" id="307972.A0A2G8LKH1"/>
<evidence type="ECO:0000259" key="16">
    <source>
        <dbReference type="PROSITE" id="PS51220"/>
    </source>
</evidence>
<keyword evidence="4" id="KW-0812">Transmembrane</keyword>
<dbReference type="Pfam" id="PF06119">
    <property type="entry name" value="NIDO"/>
    <property type="match status" value="1"/>
</dbReference>
<dbReference type="InterPro" id="IPR000152">
    <property type="entry name" value="EGF-type_Asp/Asn_hydroxyl_site"/>
</dbReference>
<feature type="disulfide bond" evidence="10">
    <location>
        <begin position="701"/>
        <end position="710"/>
    </location>
</feature>